<feature type="domain" description="YCII-related" evidence="2">
    <location>
        <begin position="11"/>
        <end position="107"/>
    </location>
</feature>
<name>A0A554SPA0_9ACTN</name>
<dbReference type="Gene3D" id="3.30.70.1060">
    <property type="entry name" value="Dimeric alpha+beta barrel"/>
    <property type="match status" value="1"/>
</dbReference>
<keyword evidence="4" id="KW-1185">Reference proteome</keyword>
<accession>A0A554SPA0</accession>
<dbReference type="PANTHER" id="PTHR35174:SF3">
    <property type="entry name" value="BLL7171 PROTEIN"/>
    <property type="match status" value="1"/>
</dbReference>
<evidence type="ECO:0000313" key="3">
    <source>
        <dbReference type="EMBL" id="TSD68182.1"/>
    </source>
</evidence>
<organism evidence="3 4">
    <name type="scientific">Aeromicrobium piscarium</name>
    <dbReference type="NCBI Taxonomy" id="2590901"/>
    <lineage>
        <taxon>Bacteria</taxon>
        <taxon>Bacillati</taxon>
        <taxon>Actinomycetota</taxon>
        <taxon>Actinomycetes</taxon>
        <taxon>Propionibacteriales</taxon>
        <taxon>Nocardioidaceae</taxon>
        <taxon>Aeromicrobium</taxon>
    </lineage>
</organism>
<dbReference type="InterPro" id="IPR005545">
    <property type="entry name" value="YCII"/>
</dbReference>
<dbReference type="Pfam" id="PF03795">
    <property type="entry name" value="YCII"/>
    <property type="match status" value="1"/>
</dbReference>
<dbReference type="Proteomes" id="UP000316988">
    <property type="component" value="Unassembled WGS sequence"/>
</dbReference>
<dbReference type="OrthoDB" id="668782at2"/>
<comment type="caution">
    <text evidence="3">The sequence shown here is derived from an EMBL/GenBank/DDBJ whole genome shotgun (WGS) entry which is preliminary data.</text>
</comment>
<evidence type="ECO:0000256" key="1">
    <source>
        <dbReference type="ARBA" id="ARBA00007689"/>
    </source>
</evidence>
<comment type="similarity">
    <text evidence="1">Belongs to the YciI family.</text>
</comment>
<sequence length="125" mass="14054">MRKGTTMTTHYMILLPGGEDAWKQMTAEQREVAYQRHRDFAEQLTARGHEITGGAELEHSEHARVVRAEGDGHVVTQGPYTETTEQLSGFYLVATDDLDDLLDVCRLMAYDGGVAEVRRLLDEES</sequence>
<protein>
    <submittedName>
        <fullName evidence="3">Transcription initiation protein</fullName>
    </submittedName>
</protein>
<dbReference type="InterPro" id="IPR011008">
    <property type="entry name" value="Dimeric_a/b-barrel"/>
</dbReference>
<evidence type="ECO:0000259" key="2">
    <source>
        <dbReference type="Pfam" id="PF03795"/>
    </source>
</evidence>
<gene>
    <name evidence="3" type="ORF">FNM00_00875</name>
</gene>
<dbReference type="SUPFAM" id="SSF54909">
    <property type="entry name" value="Dimeric alpha+beta barrel"/>
    <property type="match status" value="1"/>
</dbReference>
<reference evidence="3 4" key="1">
    <citation type="submission" date="2019-07" db="EMBL/GenBank/DDBJ databases">
        <authorList>
            <person name="Zhao L.H."/>
        </authorList>
    </citation>
    <scope>NUCLEOTIDE SEQUENCE [LARGE SCALE GENOMIC DNA]</scope>
    <source>
        <strain evidence="3 4">Co35</strain>
    </source>
</reference>
<dbReference type="PANTHER" id="PTHR35174">
    <property type="entry name" value="BLL7171 PROTEIN-RELATED"/>
    <property type="match status" value="1"/>
</dbReference>
<proteinExistence type="inferred from homology"/>
<evidence type="ECO:0000313" key="4">
    <source>
        <dbReference type="Proteomes" id="UP000316988"/>
    </source>
</evidence>
<dbReference type="EMBL" id="VLNT01000001">
    <property type="protein sequence ID" value="TSD68182.1"/>
    <property type="molecule type" value="Genomic_DNA"/>
</dbReference>
<dbReference type="AlphaFoldDB" id="A0A554SPA0"/>